<evidence type="ECO:0000313" key="3">
    <source>
        <dbReference type="Proteomes" id="UP000298138"/>
    </source>
</evidence>
<evidence type="ECO:0000256" key="1">
    <source>
        <dbReference type="SAM" id="MobiDB-lite"/>
    </source>
</evidence>
<dbReference type="Proteomes" id="UP000298138">
    <property type="component" value="Unassembled WGS sequence"/>
</dbReference>
<accession>A0A4S2MJB1</accession>
<organism evidence="2 3">
    <name type="scientific">Ascodesmis nigricans</name>
    <dbReference type="NCBI Taxonomy" id="341454"/>
    <lineage>
        <taxon>Eukaryota</taxon>
        <taxon>Fungi</taxon>
        <taxon>Dikarya</taxon>
        <taxon>Ascomycota</taxon>
        <taxon>Pezizomycotina</taxon>
        <taxon>Pezizomycetes</taxon>
        <taxon>Pezizales</taxon>
        <taxon>Ascodesmidaceae</taxon>
        <taxon>Ascodesmis</taxon>
    </lineage>
</organism>
<evidence type="ECO:0008006" key="4">
    <source>
        <dbReference type="Google" id="ProtNLM"/>
    </source>
</evidence>
<proteinExistence type="predicted"/>
<sequence>MEATKKAASAAKEFLSRDQQHNTEVRETFNPAITKETYKPIEREEETIAIDREQHQAHHQTRIQPIEDHITTPEHHEQRVLPVEERQVKLGDDREVERKLAAERQQFKSTSQTLPTTHTTTSAGTIQGSHIHHHVHEQIQPVIEREIIQPSIIHTTKPVHEVVEHEATIHPPTVQPKMTLEEFRRAGGTLEGREDTTTQVFEGEPQVRENGGAQQKHPFVRKGGKQTVEMSQSARERERQERERLGNVRTVTPPMKA</sequence>
<dbReference type="InParanoid" id="A0A4S2MJB1"/>
<dbReference type="PANTHER" id="PTHR38703">
    <property type="entry name" value="CHROMOSOME 8, WHOLE GENOME SHOTGUN SEQUENCE"/>
    <property type="match status" value="1"/>
</dbReference>
<feature type="compositionally biased region" description="Basic and acidic residues" evidence="1">
    <location>
        <begin position="14"/>
        <end position="27"/>
    </location>
</feature>
<keyword evidence="3" id="KW-1185">Reference proteome</keyword>
<reference evidence="2 3" key="1">
    <citation type="submission" date="2019-04" db="EMBL/GenBank/DDBJ databases">
        <title>Comparative genomics and transcriptomics to analyze fruiting body development in filamentous ascomycetes.</title>
        <authorList>
            <consortium name="DOE Joint Genome Institute"/>
            <person name="Lutkenhaus R."/>
            <person name="Traeger S."/>
            <person name="Breuer J."/>
            <person name="Kuo A."/>
            <person name="Lipzen A."/>
            <person name="Pangilinan J."/>
            <person name="Dilworth D."/>
            <person name="Sandor L."/>
            <person name="Poggeler S."/>
            <person name="Barry K."/>
            <person name="Grigoriev I.V."/>
            <person name="Nowrousian M."/>
        </authorList>
    </citation>
    <scope>NUCLEOTIDE SEQUENCE [LARGE SCALE GENOMIC DNA]</scope>
    <source>
        <strain evidence="2 3">CBS 389.68</strain>
    </source>
</reference>
<dbReference type="AlphaFoldDB" id="A0A4S2MJB1"/>
<feature type="region of interest" description="Disordered" evidence="1">
    <location>
        <begin position="1"/>
        <end position="41"/>
    </location>
</feature>
<dbReference type="EMBL" id="ML220160">
    <property type="protein sequence ID" value="TGZ77036.1"/>
    <property type="molecule type" value="Genomic_DNA"/>
</dbReference>
<evidence type="ECO:0000313" key="2">
    <source>
        <dbReference type="EMBL" id="TGZ77036.1"/>
    </source>
</evidence>
<name>A0A4S2MJB1_9PEZI</name>
<gene>
    <name evidence="2" type="ORF">EX30DRAFT_335925</name>
</gene>
<feature type="compositionally biased region" description="Basic and acidic residues" evidence="1">
    <location>
        <begin position="234"/>
        <end position="246"/>
    </location>
</feature>
<dbReference type="STRING" id="341454.A0A4S2MJB1"/>
<feature type="region of interest" description="Disordered" evidence="1">
    <location>
        <begin position="206"/>
        <end position="257"/>
    </location>
</feature>
<dbReference type="OrthoDB" id="2118965at2759"/>
<protein>
    <recommendedName>
        <fullName evidence="4">Allergen</fullName>
    </recommendedName>
</protein>
<dbReference type="PANTHER" id="PTHR38703:SF1">
    <property type="entry name" value="ALLERGEN"/>
    <property type="match status" value="1"/>
</dbReference>